<dbReference type="Proteomes" id="UP001432322">
    <property type="component" value="Unassembled WGS sequence"/>
</dbReference>
<sequence length="281" mass="32710">SPCLWSGDDSDNINEFRLLDLPNELISHIFSFMRHGYRIVLRVNGRLDGVELRGRYYQKSMILRVGNESVEFEDHDGNSFELPIRGNEGKRAIDELKRVVKNTQYGEIICEDPETSIDSTEEINQIFSTVYAIRARFSSMIGHQIVDDFSLLTALKNKKTLHIRGISKGITGEGLFRLSHLIRFGEVDAKEVEVDVSLRILHDFLVCINDQEFEDFQELFSTKSICLRCGNFEIDWVHWTDAPREYLRLSFILYEEGEVWEKRKKIVESQYTEEEPSDNDD</sequence>
<accession>A0AAV5WAL6</accession>
<evidence type="ECO:0008006" key="3">
    <source>
        <dbReference type="Google" id="ProtNLM"/>
    </source>
</evidence>
<name>A0AAV5WAL6_9BILA</name>
<protein>
    <recommendedName>
        <fullName evidence="3">F-box domain-containing protein</fullName>
    </recommendedName>
</protein>
<dbReference type="AlphaFoldDB" id="A0AAV5WAL6"/>
<evidence type="ECO:0000313" key="2">
    <source>
        <dbReference type="Proteomes" id="UP001432322"/>
    </source>
</evidence>
<evidence type="ECO:0000313" key="1">
    <source>
        <dbReference type="EMBL" id="GMT27861.1"/>
    </source>
</evidence>
<keyword evidence="2" id="KW-1185">Reference proteome</keyword>
<organism evidence="1 2">
    <name type="scientific">Pristionchus fissidentatus</name>
    <dbReference type="NCBI Taxonomy" id="1538716"/>
    <lineage>
        <taxon>Eukaryota</taxon>
        <taxon>Metazoa</taxon>
        <taxon>Ecdysozoa</taxon>
        <taxon>Nematoda</taxon>
        <taxon>Chromadorea</taxon>
        <taxon>Rhabditida</taxon>
        <taxon>Rhabditina</taxon>
        <taxon>Diplogasteromorpha</taxon>
        <taxon>Diplogasteroidea</taxon>
        <taxon>Neodiplogasteridae</taxon>
        <taxon>Pristionchus</taxon>
    </lineage>
</organism>
<proteinExistence type="predicted"/>
<gene>
    <name evidence="1" type="ORF">PFISCL1PPCAC_19158</name>
</gene>
<dbReference type="EMBL" id="BTSY01000005">
    <property type="protein sequence ID" value="GMT27861.1"/>
    <property type="molecule type" value="Genomic_DNA"/>
</dbReference>
<reference evidence="1" key="1">
    <citation type="submission" date="2023-10" db="EMBL/GenBank/DDBJ databases">
        <title>Genome assembly of Pristionchus species.</title>
        <authorList>
            <person name="Yoshida K."/>
            <person name="Sommer R.J."/>
        </authorList>
    </citation>
    <scope>NUCLEOTIDE SEQUENCE</scope>
    <source>
        <strain evidence="1">RS5133</strain>
    </source>
</reference>
<comment type="caution">
    <text evidence="1">The sequence shown here is derived from an EMBL/GenBank/DDBJ whole genome shotgun (WGS) entry which is preliminary data.</text>
</comment>
<feature type="non-terminal residue" evidence="1">
    <location>
        <position position="1"/>
    </location>
</feature>